<dbReference type="GO" id="GO:0007165">
    <property type="term" value="P:signal transduction"/>
    <property type="evidence" value="ECO:0007669"/>
    <property type="project" value="InterPro"/>
</dbReference>
<dbReference type="InterPro" id="IPR002182">
    <property type="entry name" value="NB-ARC"/>
</dbReference>
<keyword evidence="1" id="KW-0433">Leucine-rich repeat</keyword>
<sequence length="1223" mass="136762">MWLLLVIAYIVLLSFLTRFNSSSDQDSSSAPPPPPPSPFSSSSELIRFRSNRTGDPEILHPTKYDVFISFRGADVRQTFLSHLYLHLNNVKQLAVYKDDVDLPRGAEISPSLLRAIEISDVYVVILSRDYANSEWCLEELEKIFHCVEQHKRMFIPVTYDMSFADFYETLPSSAVAGNVRSWKDQLEKIIGLAGLDYTVIRPETTLIEEITRAIFQAICGSNELVKFSSYSASRGLVGIESKVEDVGRLLCSDERANWTIGLWGTDGIGKTTLAQAFFHMFSSQFQASYFFTNSSGLFTSGLHQSGFFSKLLGDDDGGGGGGGTGNGTLPYDLMLRRVGRIKALVVIDDVGSDMASIGPLKDLLNGQYSDMFGPGSVVIVTGTNQQLLKSVCHVVYQVKGLADPEAWRLLCDYAFKGEDAPAGYLTLARRAVSYAGGNPAALTLLGAHLYGRDLEFWDRELGYLQQDGDPNSVVESIGRRSYEGLSRAEKDLFLDLACFYPYWSRKELSRAGAVVKDGRWNLVTNLVDKALISIDGTGRVQMSMVLRDLGRGIVNEQDRVRKRTRLWKLEDVSFLFKKPKGDPPIEGTVLDDDWWSGAIGKPDGICVQADVFEEMENLRFLVIGHNACNLVLPKDGLKCVPNMLRILEWDSFPSRSLPPKFSAENLVTLGLTRSKIERLWEHDEFNVDLGNLKTLNLKGSKSLRKLPDLSTAKRLESMHLSGCVSLEELPTSVLYLPMLETLHLSECISLKWDNLEDYVNCSPEQSSHPSGILPSLKFVNLAITPIQKVPSFITHSPVLILDCADCTELTELAAIPSLERLDLTYSLIEEVVELEKLAKLKHLNLSQNKHLILISGDFPKLNSLEMMALESCTKLSRLPHSIGNLLHLTNLDLSRTAALEELPSSIGDLTLLSELLLTGCKSLVCLPDTIHKLSNLNILKLDHCNQLCHLPMLPSSLKDLDAHGCKSLKTMSTDIADEAQMMTLLVPEYTRWCFGWCWELDPVACSKMVDKFTQDLVRCPKSSDLLVPAKWVSNNSSEEGSSIMGSSYKSRATAKLRGQPWKLKSLFFCILLNTLPLRKLQNSYMNCFLINNDDDKVTLEMKTSTISWLLRGNNKDEEEDEDEDEEILSNDHLLLWSADGYTDTVRTVQRVAEKAVHADGATIEFSFHGRYSSKEEGTETSILIKNCRVIPVYEDRVVTYEEEEEDQYPVNLRGLYDQMCSGQ</sequence>
<dbReference type="InterPro" id="IPR044974">
    <property type="entry name" value="Disease_R_plants"/>
</dbReference>
<feature type="chain" id="PRO_5043696340" description="TIR domain-containing protein" evidence="4">
    <location>
        <begin position="23"/>
        <end position="1223"/>
    </location>
</feature>
<dbReference type="PRINTS" id="PR00364">
    <property type="entry name" value="DISEASERSIST"/>
</dbReference>
<feature type="region of interest" description="Disordered" evidence="3">
    <location>
        <begin position="24"/>
        <end position="43"/>
    </location>
</feature>
<organism evidence="6 7">
    <name type="scientific">Linum trigynum</name>
    <dbReference type="NCBI Taxonomy" id="586398"/>
    <lineage>
        <taxon>Eukaryota</taxon>
        <taxon>Viridiplantae</taxon>
        <taxon>Streptophyta</taxon>
        <taxon>Embryophyta</taxon>
        <taxon>Tracheophyta</taxon>
        <taxon>Spermatophyta</taxon>
        <taxon>Magnoliopsida</taxon>
        <taxon>eudicotyledons</taxon>
        <taxon>Gunneridae</taxon>
        <taxon>Pentapetalae</taxon>
        <taxon>rosids</taxon>
        <taxon>fabids</taxon>
        <taxon>Malpighiales</taxon>
        <taxon>Linaceae</taxon>
        <taxon>Linum</taxon>
    </lineage>
</organism>
<dbReference type="SUPFAM" id="SSF52058">
    <property type="entry name" value="L domain-like"/>
    <property type="match status" value="1"/>
</dbReference>
<dbReference type="Gene3D" id="3.80.10.10">
    <property type="entry name" value="Ribonuclease Inhibitor"/>
    <property type="match status" value="2"/>
</dbReference>
<dbReference type="GO" id="GO:0043531">
    <property type="term" value="F:ADP binding"/>
    <property type="evidence" value="ECO:0007669"/>
    <property type="project" value="InterPro"/>
</dbReference>
<dbReference type="Gene3D" id="3.40.50.300">
    <property type="entry name" value="P-loop containing nucleotide triphosphate hydrolases"/>
    <property type="match status" value="1"/>
</dbReference>
<evidence type="ECO:0000313" key="6">
    <source>
        <dbReference type="EMBL" id="CAL1363652.1"/>
    </source>
</evidence>
<proteinExistence type="predicted"/>
<dbReference type="InterPro" id="IPR000157">
    <property type="entry name" value="TIR_dom"/>
</dbReference>
<dbReference type="SMART" id="SM00255">
    <property type="entry name" value="TIR"/>
    <property type="match status" value="1"/>
</dbReference>
<evidence type="ECO:0000259" key="5">
    <source>
        <dbReference type="PROSITE" id="PS50104"/>
    </source>
</evidence>
<reference evidence="6 7" key="1">
    <citation type="submission" date="2024-04" db="EMBL/GenBank/DDBJ databases">
        <authorList>
            <person name="Fracassetti M."/>
        </authorList>
    </citation>
    <scope>NUCLEOTIDE SEQUENCE [LARGE SCALE GENOMIC DNA]</scope>
</reference>
<feature type="signal peptide" evidence="4">
    <location>
        <begin position="1"/>
        <end position="22"/>
    </location>
</feature>
<dbReference type="Pfam" id="PF23282">
    <property type="entry name" value="WHD_ROQ1"/>
    <property type="match status" value="1"/>
</dbReference>
<evidence type="ECO:0000256" key="2">
    <source>
        <dbReference type="ARBA" id="ARBA00022737"/>
    </source>
</evidence>
<evidence type="ECO:0000256" key="1">
    <source>
        <dbReference type="ARBA" id="ARBA00022614"/>
    </source>
</evidence>
<dbReference type="PANTHER" id="PTHR11017">
    <property type="entry name" value="LEUCINE-RICH REPEAT-CONTAINING PROTEIN"/>
    <property type="match status" value="1"/>
</dbReference>
<keyword evidence="4" id="KW-0732">Signal</keyword>
<dbReference type="InterPro" id="IPR035897">
    <property type="entry name" value="Toll_tir_struct_dom_sf"/>
</dbReference>
<dbReference type="Pfam" id="PF01582">
    <property type="entry name" value="TIR"/>
    <property type="match status" value="1"/>
</dbReference>
<dbReference type="Pfam" id="PF00931">
    <property type="entry name" value="NB-ARC"/>
    <property type="match status" value="1"/>
</dbReference>
<dbReference type="SUPFAM" id="SSF52540">
    <property type="entry name" value="P-loop containing nucleoside triphosphate hydrolases"/>
    <property type="match status" value="1"/>
</dbReference>
<keyword evidence="2" id="KW-0677">Repeat</keyword>
<dbReference type="InterPro" id="IPR058192">
    <property type="entry name" value="WHD_ROQ1-like"/>
</dbReference>
<name>A0AAV2D1U3_9ROSI</name>
<protein>
    <recommendedName>
        <fullName evidence="5">TIR domain-containing protein</fullName>
    </recommendedName>
</protein>
<accession>A0AAV2D1U3</accession>
<dbReference type="Gene3D" id="3.40.50.10140">
    <property type="entry name" value="Toll/interleukin-1 receptor homology (TIR) domain"/>
    <property type="match status" value="1"/>
</dbReference>
<dbReference type="AlphaFoldDB" id="A0AAV2D1U3"/>
<evidence type="ECO:0000313" key="7">
    <source>
        <dbReference type="Proteomes" id="UP001497516"/>
    </source>
</evidence>
<gene>
    <name evidence="6" type="ORF">LTRI10_LOCUS10018</name>
</gene>
<dbReference type="InterPro" id="IPR032675">
    <property type="entry name" value="LRR_dom_sf"/>
</dbReference>
<feature type="domain" description="TIR" evidence="5">
    <location>
        <begin position="62"/>
        <end position="218"/>
    </location>
</feature>
<dbReference type="PANTHER" id="PTHR11017:SF479">
    <property type="entry name" value="DISEASE RESISTANCE PROTEIN (TIR-NBS-LRR CLASS) FAMILY"/>
    <property type="match status" value="1"/>
</dbReference>
<keyword evidence="7" id="KW-1185">Reference proteome</keyword>
<evidence type="ECO:0000256" key="3">
    <source>
        <dbReference type="SAM" id="MobiDB-lite"/>
    </source>
</evidence>
<dbReference type="PROSITE" id="PS50104">
    <property type="entry name" value="TIR"/>
    <property type="match status" value="1"/>
</dbReference>
<dbReference type="GO" id="GO:0006952">
    <property type="term" value="P:defense response"/>
    <property type="evidence" value="ECO:0007669"/>
    <property type="project" value="InterPro"/>
</dbReference>
<dbReference type="InterPro" id="IPR027417">
    <property type="entry name" value="P-loop_NTPase"/>
</dbReference>
<dbReference type="EMBL" id="OZ034814">
    <property type="protein sequence ID" value="CAL1363652.1"/>
    <property type="molecule type" value="Genomic_DNA"/>
</dbReference>
<dbReference type="Proteomes" id="UP001497516">
    <property type="component" value="Chromosome 10"/>
</dbReference>
<dbReference type="SUPFAM" id="SSF52200">
    <property type="entry name" value="Toll/Interleukin receptor TIR domain"/>
    <property type="match status" value="1"/>
</dbReference>
<evidence type="ECO:0000256" key="4">
    <source>
        <dbReference type="SAM" id="SignalP"/>
    </source>
</evidence>